<evidence type="ECO:0000313" key="1">
    <source>
        <dbReference type="EMBL" id="SVC75414.1"/>
    </source>
</evidence>
<dbReference type="PROSITE" id="PS51257">
    <property type="entry name" value="PROKAR_LIPOPROTEIN"/>
    <property type="match status" value="1"/>
</dbReference>
<dbReference type="EMBL" id="UINC01108935">
    <property type="protein sequence ID" value="SVC75414.1"/>
    <property type="molecule type" value="Genomic_DNA"/>
</dbReference>
<organism evidence="1">
    <name type="scientific">marine metagenome</name>
    <dbReference type="NCBI Taxonomy" id="408172"/>
    <lineage>
        <taxon>unclassified sequences</taxon>
        <taxon>metagenomes</taxon>
        <taxon>ecological metagenomes</taxon>
    </lineage>
</organism>
<gene>
    <name evidence="1" type="ORF">METZ01_LOCUS328268</name>
</gene>
<sequence>MKKLLPLFYFLLMLGCEDKEEELGFTVYSLPTEFPLDKEYSWEYETTKYNSKTEWNSELNPDTTYLDTLHVIPTEAIYSFYWWGNNPIIFNLAINDGDNFLNLGYKELETDTIIFFDKPYLWASYSKIFDTSLLSNDYFSEYTNRTTSIDTVNDTINNSYIFSFDYSDNYWDRYQETKIDLFGIESWNYFYDWENVEYDDVYLRVKKVRKLNLSSGRLKSKVFDEFHSFKTTFKMENNKLPYHNSFEENISRYKSR</sequence>
<accession>A0A382PQ14</accession>
<evidence type="ECO:0008006" key="2">
    <source>
        <dbReference type="Google" id="ProtNLM"/>
    </source>
</evidence>
<protein>
    <recommendedName>
        <fullName evidence="2">Lipoprotein</fullName>
    </recommendedName>
</protein>
<proteinExistence type="predicted"/>
<reference evidence="1" key="1">
    <citation type="submission" date="2018-05" db="EMBL/GenBank/DDBJ databases">
        <authorList>
            <person name="Lanie J.A."/>
            <person name="Ng W.-L."/>
            <person name="Kazmierczak K.M."/>
            <person name="Andrzejewski T.M."/>
            <person name="Davidsen T.M."/>
            <person name="Wayne K.J."/>
            <person name="Tettelin H."/>
            <person name="Glass J.I."/>
            <person name="Rusch D."/>
            <person name="Podicherti R."/>
            <person name="Tsui H.-C.T."/>
            <person name="Winkler M.E."/>
        </authorList>
    </citation>
    <scope>NUCLEOTIDE SEQUENCE</scope>
</reference>
<name>A0A382PQ14_9ZZZZ</name>
<dbReference type="AlphaFoldDB" id="A0A382PQ14"/>